<evidence type="ECO:0000313" key="4">
    <source>
        <dbReference type="EMBL" id="EIY61606.1"/>
    </source>
</evidence>
<dbReference type="RefSeq" id="WP_007480825.1">
    <property type="nucleotide sequence ID" value="NZ_JH724308.1"/>
</dbReference>
<dbReference type="InterPro" id="IPR010992">
    <property type="entry name" value="IHF-like_DNA-bd_dom_sf"/>
</dbReference>
<evidence type="ECO:0000256" key="1">
    <source>
        <dbReference type="ARBA" id="ARBA00023125"/>
    </source>
</evidence>
<reference evidence="4 5" key="1">
    <citation type="submission" date="2012-02" db="EMBL/GenBank/DDBJ databases">
        <title>The Genome Sequence of Bacteroides salyersiae CL02T12C01.</title>
        <authorList>
            <consortium name="The Broad Institute Genome Sequencing Platform"/>
            <person name="Earl A."/>
            <person name="Ward D."/>
            <person name="Feldgarden M."/>
            <person name="Gevers D."/>
            <person name="Zitomersky N.L."/>
            <person name="Coyne M.J."/>
            <person name="Comstock L.E."/>
            <person name="Young S.K."/>
            <person name="Zeng Q."/>
            <person name="Gargeya S."/>
            <person name="Fitzgerald M."/>
            <person name="Haas B."/>
            <person name="Abouelleil A."/>
            <person name="Alvarado L."/>
            <person name="Arachchi H.M."/>
            <person name="Berlin A."/>
            <person name="Chapman S.B."/>
            <person name="Gearin G."/>
            <person name="Goldberg J."/>
            <person name="Griggs A."/>
            <person name="Gujja S."/>
            <person name="Hansen M."/>
            <person name="Heiman D."/>
            <person name="Howarth C."/>
            <person name="Larimer J."/>
            <person name="Lui A."/>
            <person name="MacDonald P.J.P."/>
            <person name="McCowen C."/>
            <person name="Montmayeur A."/>
            <person name="Murphy C."/>
            <person name="Neiman D."/>
            <person name="Pearson M."/>
            <person name="Priest M."/>
            <person name="Roberts A."/>
            <person name="Saif S."/>
            <person name="Shea T."/>
            <person name="Sisk P."/>
            <person name="Stolte C."/>
            <person name="Sykes S."/>
            <person name="Wortman J."/>
            <person name="Nusbaum C."/>
            <person name="Birren B."/>
        </authorList>
    </citation>
    <scope>NUCLEOTIDE SEQUENCE [LARGE SCALE GENOMIC DNA]</scope>
    <source>
        <strain evidence="4 5">CL02T12C01</strain>
    </source>
</reference>
<dbReference type="SUPFAM" id="SSF47729">
    <property type="entry name" value="IHF-like DNA-binding proteins"/>
    <property type="match status" value="1"/>
</dbReference>
<dbReference type="PATRIC" id="fig|997887.3.peg.2997"/>
<organism evidence="4 5">
    <name type="scientific">Bacteroides salyersiae CL02T12C01</name>
    <dbReference type="NCBI Taxonomy" id="997887"/>
    <lineage>
        <taxon>Bacteria</taxon>
        <taxon>Pseudomonadati</taxon>
        <taxon>Bacteroidota</taxon>
        <taxon>Bacteroidia</taxon>
        <taxon>Bacteroidales</taxon>
        <taxon>Bacteroidaceae</taxon>
        <taxon>Bacteroides</taxon>
    </lineage>
</organism>
<gene>
    <name evidence="4" type="ORF">HMPREF1071_02895</name>
</gene>
<proteinExistence type="predicted"/>
<keyword evidence="5" id="KW-1185">Reference proteome</keyword>
<dbReference type="GeneID" id="93117098"/>
<evidence type="ECO:0000256" key="2">
    <source>
        <dbReference type="SAM" id="MobiDB-lite"/>
    </source>
</evidence>
<dbReference type="InterPro" id="IPR041607">
    <property type="entry name" value="HU-HIG"/>
</dbReference>
<dbReference type="Pfam" id="PF18291">
    <property type="entry name" value="HU-HIG"/>
    <property type="match status" value="1"/>
</dbReference>
<comment type="caution">
    <text evidence="4">The sequence shown here is derived from an EMBL/GenBank/DDBJ whole genome shotgun (WGS) entry which is preliminary data.</text>
</comment>
<dbReference type="OrthoDB" id="1072580at2"/>
<feature type="domain" description="HU" evidence="3">
    <location>
        <begin position="28"/>
        <end position="119"/>
    </location>
</feature>
<evidence type="ECO:0000313" key="5">
    <source>
        <dbReference type="Proteomes" id="UP000005150"/>
    </source>
</evidence>
<dbReference type="EMBL" id="AGXV01000034">
    <property type="protein sequence ID" value="EIY61606.1"/>
    <property type="molecule type" value="Genomic_DNA"/>
</dbReference>
<dbReference type="AlphaFoldDB" id="I9SYT6"/>
<evidence type="ECO:0000259" key="3">
    <source>
        <dbReference type="Pfam" id="PF18291"/>
    </source>
</evidence>
<dbReference type="GO" id="GO:0003677">
    <property type="term" value="F:DNA binding"/>
    <property type="evidence" value="ECO:0007669"/>
    <property type="project" value="UniProtKB-KW"/>
</dbReference>
<dbReference type="Proteomes" id="UP000005150">
    <property type="component" value="Unassembled WGS sequence"/>
</dbReference>
<keyword evidence="1" id="KW-0238">DNA-binding</keyword>
<dbReference type="HOGENOM" id="CLU_112331_2_0_10"/>
<accession>I9SYT6</accession>
<name>I9SYT6_9BACE</name>
<protein>
    <recommendedName>
        <fullName evidence="3">HU domain-containing protein</fullName>
    </recommendedName>
</protein>
<sequence length="163" mass="17668">MITVPVVRYSRNKKIGDKNSPLIYLLRPKPGDAKIYTIDLLASEIEAIGSLSVEDVIHVMKSFVRAMRKVLVSGDKVKVDGLGIFYTSLTCPGVEVEKDCTVKNIKRVNLRFKVDNTLRLVNDSTADTRGGNNNISFEIVSPDAKSNDNGNGGGDGEGEDPAA</sequence>
<feature type="region of interest" description="Disordered" evidence="2">
    <location>
        <begin position="132"/>
        <end position="163"/>
    </location>
</feature>